<keyword evidence="3" id="KW-1185">Reference proteome</keyword>
<sequence length="88" mass="10027">ELWSYRLIQRILFVLWILTILECIPLIYPFVGDHYEFLSPIRRVGVGLVVASDLANLIYQVIGNDSSSLPIMESIQMDAFGRVLNSIT</sequence>
<protein>
    <recommendedName>
        <fullName evidence="4">G protein-coupled receptor</fullName>
    </recommendedName>
</protein>
<proteinExistence type="predicted"/>
<organism evidence="2 3">
    <name type="scientific">Pristionchus entomophagus</name>
    <dbReference type="NCBI Taxonomy" id="358040"/>
    <lineage>
        <taxon>Eukaryota</taxon>
        <taxon>Metazoa</taxon>
        <taxon>Ecdysozoa</taxon>
        <taxon>Nematoda</taxon>
        <taxon>Chromadorea</taxon>
        <taxon>Rhabditida</taxon>
        <taxon>Rhabditina</taxon>
        <taxon>Diplogasteromorpha</taxon>
        <taxon>Diplogasteroidea</taxon>
        <taxon>Neodiplogasteridae</taxon>
        <taxon>Pristionchus</taxon>
    </lineage>
</organism>
<accession>A0AAV5SMR9</accession>
<feature type="non-terminal residue" evidence="2">
    <location>
        <position position="1"/>
    </location>
</feature>
<dbReference type="Proteomes" id="UP001432027">
    <property type="component" value="Unassembled WGS sequence"/>
</dbReference>
<comment type="caution">
    <text evidence="2">The sequence shown here is derived from an EMBL/GenBank/DDBJ whole genome shotgun (WGS) entry which is preliminary data.</text>
</comment>
<name>A0AAV5SMR9_9BILA</name>
<evidence type="ECO:0008006" key="4">
    <source>
        <dbReference type="Google" id="ProtNLM"/>
    </source>
</evidence>
<gene>
    <name evidence="2" type="ORF">PENTCL1PPCAC_6197</name>
</gene>
<keyword evidence="1" id="KW-0812">Transmembrane</keyword>
<evidence type="ECO:0000256" key="1">
    <source>
        <dbReference type="SAM" id="Phobius"/>
    </source>
</evidence>
<dbReference type="EMBL" id="BTSX01000002">
    <property type="protein sequence ID" value="GMS84022.1"/>
    <property type="molecule type" value="Genomic_DNA"/>
</dbReference>
<evidence type="ECO:0000313" key="2">
    <source>
        <dbReference type="EMBL" id="GMS84022.1"/>
    </source>
</evidence>
<dbReference type="AlphaFoldDB" id="A0AAV5SMR9"/>
<evidence type="ECO:0000313" key="3">
    <source>
        <dbReference type="Proteomes" id="UP001432027"/>
    </source>
</evidence>
<feature type="transmembrane region" description="Helical" evidence="1">
    <location>
        <begin position="12"/>
        <end position="31"/>
    </location>
</feature>
<reference evidence="2" key="1">
    <citation type="submission" date="2023-10" db="EMBL/GenBank/DDBJ databases">
        <title>Genome assembly of Pristionchus species.</title>
        <authorList>
            <person name="Yoshida K."/>
            <person name="Sommer R.J."/>
        </authorList>
    </citation>
    <scope>NUCLEOTIDE SEQUENCE</scope>
    <source>
        <strain evidence="2">RS0144</strain>
    </source>
</reference>
<keyword evidence="1" id="KW-1133">Transmembrane helix</keyword>
<keyword evidence="1" id="KW-0472">Membrane</keyword>